<accession>A0A2P7U3C1</accession>
<proteinExistence type="predicted"/>
<dbReference type="GO" id="GO:0016747">
    <property type="term" value="F:acyltransferase activity, transferring groups other than amino-acyl groups"/>
    <property type="evidence" value="ECO:0007669"/>
    <property type="project" value="InterPro"/>
</dbReference>
<dbReference type="InterPro" id="IPR031165">
    <property type="entry name" value="GNAT_YJDJ"/>
</dbReference>
<dbReference type="RefSeq" id="WP_106739728.1">
    <property type="nucleotide sequence ID" value="NZ_PXYY01000001.1"/>
</dbReference>
<dbReference type="PROSITE" id="PS51729">
    <property type="entry name" value="GNAT_YJDJ"/>
    <property type="match status" value="1"/>
</dbReference>
<evidence type="ECO:0000259" key="2">
    <source>
        <dbReference type="PROSITE" id="PS51729"/>
    </source>
</evidence>
<dbReference type="CDD" id="cd04301">
    <property type="entry name" value="NAT_SF"/>
    <property type="match status" value="1"/>
</dbReference>
<dbReference type="InterPro" id="IPR000182">
    <property type="entry name" value="GNAT_dom"/>
</dbReference>
<dbReference type="PANTHER" id="PTHR31435:SF9">
    <property type="entry name" value="PROTEIN NATD1"/>
    <property type="match status" value="1"/>
</dbReference>
<dbReference type="SUPFAM" id="SSF55729">
    <property type="entry name" value="Acyl-CoA N-acyltransferases (Nat)"/>
    <property type="match status" value="1"/>
</dbReference>
<dbReference type="Gene3D" id="3.40.630.30">
    <property type="match status" value="1"/>
</dbReference>
<dbReference type="Proteomes" id="UP000241868">
    <property type="component" value="Unassembled WGS sequence"/>
</dbReference>
<dbReference type="OrthoDB" id="9813275at2"/>
<comment type="caution">
    <text evidence="3">The sequence shown here is derived from an EMBL/GenBank/DDBJ whole genome shotgun (WGS) entry which is preliminary data.</text>
</comment>
<dbReference type="EMBL" id="PXYY01000001">
    <property type="protein sequence ID" value="PSJ81478.1"/>
    <property type="molecule type" value="Genomic_DNA"/>
</dbReference>
<keyword evidence="3" id="KW-0808">Transferase</keyword>
<feature type="domain" description="N-acetyltransferase" evidence="1">
    <location>
        <begin position="1"/>
        <end position="88"/>
    </location>
</feature>
<evidence type="ECO:0000313" key="3">
    <source>
        <dbReference type="EMBL" id="PSJ81478.1"/>
    </source>
</evidence>
<reference evidence="3 4" key="1">
    <citation type="submission" date="2018-03" db="EMBL/GenBank/DDBJ databases">
        <title>Neisseria weixii sp. nov., isolated from the intestinal contents of Tibetan Plateau pika (Ochotona curzoniae) in Yushu, Qinghai Province, China.</title>
        <authorList>
            <person name="Gui Z."/>
        </authorList>
    </citation>
    <scope>NUCLEOTIDE SEQUENCE [LARGE SCALE GENOMIC DNA]</scope>
    <source>
        <strain evidence="3 4">ATCC 51483</strain>
    </source>
</reference>
<dbReference type="InterPro" id="IPR045057">
    <property type="entry name" value="Gcn5-rel_NAT"/>
</dbReference>
<organism evidence="3 4">
    <name type="scientific">Neisseria iguanae</name>
    <dbReference type="NCBI Taxonomy" id="90242"/>
    <lineage>
        <taxon>Bacteria</taxon>
        <taxon>Pseudomonadati</taxon>
        <taxon>Pseudomonadota</taxon>
        <taxon>Betaproteobacteria</taxon>
        <taxon>Neisseriales</taxon>
        <taxon>Neisseriaceae</taxon>
        <taxon>Neisseria</taxon>
    </lineage>
</organism>
<dbReference type="PANTHER" id="PTHR31435">
    <property type="entry name" value="PROTEIN NATD1"/>
    <property type="match status" value="1"/>
</dbReference>
<sequence length="88" mass="9896">MPVIQHQTDSQRFILLADEEITGELDYRIIGNSLDITHTHIEPQHRGKGLARHLVNAAIQEAEKNGLGLTASCNYAEQILAQERRLSH</sequence>
<dbReference type="PROSITE" id="PS51186">
    <property type="entry name" value="GNAT"/>
    <property type="match status" value="1"/>
</dbReference>
<protein>
    <submittedName>
        <fullName evidence="3">N-acetyltransferase</fullName>
    </submittedName>
</protein>
<evidence type="ECO:0000313" key="4">
    <source>
        <dbReference type="Proteomes" id="UP000241868"/>
    </source>
</evidence>
<name>A0A2P7U3C1_9NEIS</name>
<dbReference type="InterPro" id="IPR016181">
    <property type="entry name" value="Acyl_CoA_acyltransferase"/>
</dbReference>
<dbReference type="AlphaFoldDB" id="A0A2P7U3C1"/>
<keyword evidence="4" id="KW-1185">Reference proteome</keyword>
<evidence type="ECO:0000259" key="1">
    <source>
        <dbReference type="PROSITE" id="PS51186"/>
    </source>
</evidence>
<dbReference type="Pfam" id="PF14542">
    <property type="entry name" value="Acetyltransf_CG"/>
    <property type="match status" value="1"/>
</dbReference>
<feature type="domain" description="N-acetyltransferase" evidence="2">
    <location>
        <begin position="5"/>
        <end position="88"/>
    </location>
</feature>
<gene>
    <name evidence="3" type="ORF">C7N83_00155</name>
</gene>